<reference evidence="1 2" key="1">
    <citation type="submission" date="2023-11" db="EMBL/GenBank/DDBJ databases">
        <authorList>
            <person name="Hedman E."/>
            <person name="Englund M."/>
            <person name="Stromberg M."/>
            <person name="Nyberg Akerstrom W."/>
            <person name="Nylinder S."/>
            <person name="Jareborg N."/>
            <person name="Kallberg Y."/>
            <person name="Kronander E."/>
        </authorList>
    </citation>
    <scope>NUCLEOTIDE SEQUENCE [LARGE SCALE GENOMIC DNA]</scope>
</reference>
<comment type="caution">
    <text evidence="1">The sequence shown here is derived from an EMBL/GenBank/DDBJ whole genome shotgun (WGS) entry which is preliminary data.</text>
</comment>
<gene>
    <name evidence="1" type="ORF">PARMNEM_LOCUS5548</name>
</gene>
<proteinExistence type="predicted"/>
<dbReference type="EMBL" id="CAVLGL010000068">
    <property type="protein sequence ID" value="CAK1584261.1"/>
    <property type="molecule type" value="Genomic_DNA"/>
</dbReference>
<evidence type="ECO:0000313" key="2">
    <source>
        <dbReference type="Proteomes" id="UP001314205"/>
    </source>
</evidence>
<keyword evidence="2" id="KW-1185">Reference proteome</keyword>
<organism evidence="1 2">
    <name type="scientific">Parnassius mnemosyne</name>
    <name type="common">clouded apollo</name>
    <dbReference type="NCBI Taxonomy" id="213953"/>
    <lineage>
        <taxon>Eukaryota</taxon>
        <taxon>Metazoa</taxon>
        <taxon>Ecdysozoa</taxon>
        <taxon>Arthropoda</taxon>
        <taxon>Hexapoda</taxon>
        <taxon>Insecta</taxon>
        <taxon>Pterygota</taxon>
        <taxon>Neoptera</taxon>
        <taxon>Endopterygota</taxon>
        <taxon>Lepidoptera</taxon>
        <taxon>Glossata</taxon>
        <taxon>Ditrysia</taxon>
        <taxon>Papilionoidea</taxon>
        <taxon>Papilionidae</taxon>
        <taxon>Parnassiinae</taxon>
        <taxon>Parnassini</taxon>
        <taxon>Parnassius</taxon>
        <taxon>Driopa</taxon>
    </lineage>
</organism>
<accession>A0AAV1KMJ9</accession>
<dbReference type="AlphaFoldDB" id="A0AAV1KMJ9"/>
<dbReference type="PANTHER" id="PTHR10492:SF57">
    <property type="entry name" value="ATP-DEPENDENT DNA HELICASE"/>
    <property type="match status" value="1"/>
</dbReference>
<name>A0AAV1KMJ9_9NEOP</name>
<dbReference type="PANTHER" id="PTHR10492">
    <property type="match status" value="1"/>
</dbReference>
<evidence type="ECO:0000313" key="1">
    <source>
        <dbReference type="EMBL" id="CAK1584261.1"/>
    </source>
</evidence>
<evidence type="ECO:0008006" key="3">
    <source>
        <dbReference type="Google" id="ProtNLM"/>
    </source>
</evidence>
<sequence length="122" mass="13897">MWSQLGRGNTDFPKKLLLIGNGKVPESTEKNNIDKDLGEIVTNTEDLISRKKYQWMWERAVLTVKNTSVDAINDKIMAKLPGDNINYLAIDTVVDQEDAVHYPQEFLNSLNPYGLPPHELKK</sequence>
<protein>
    <recommendedName>
        <fullName evidence="3">ATP-dependent DNA helicase</fullName>
    </recommendedName>
</protein>
<dbReference type="Proteomes" id="UP001314205">
    <property type="component" value="Unassembled WGS sequence"/>
</dbReference>